<name>A0A1J4JX41_9EUKA</name>
<proteinExistence type="predicted"/>
<dbReference type="VEuPathDB" id="TrichDB:TRFO_07296"/>
<sequence length="154" mass="15784">MASKNSCWSTIVQPGVPCAVKYPEGSILNITGLSLENDSKQPNQSGKITLCISVNKTKPVAIMSFIVGRYDSAVVNIILGKGEQAVLSTTGEKIPVKVSGCLLSYKPGASKSPTAAKTSATKAAAKPAAKKTTAAKPAVKKTAAPIKAAAAKKK</sequence>
<feature type="region of interest" description="Disordered" evidence="1">
    <location>
        <begin position="108"/>
        <end position="139"/>
    </location>
</feature>
<organism evidence="3 4">
    <name type="scientific">Tritrichomonas foetus</name>
    <dbReference type="NCBI Taxonomy" id="1144522"/>
    <lineage>
        <taxon>Eukaryota</taxon>
        <taxon>Metamonada</taxon>
        <taxon>Parabasalia</taxon>
        <taxon>Tritrichomonadida</taxon>
        <taxon>Tritrichomonadidae</taxon>
        <taxon>Tritrichomonas</taxon>
    </lineage>
</organism>
<evidence type="ECO:0000313" key="4">
    <source>
        <dbReference type="Proteomes" id="UP000179807"/>
    </source>
</evidence>
<comment type="caution">
    <text evidence="3">The sequence shown here is derived from an EMBL/GenBank/DDBJ whole genome shotgun (WGS) entry which is preliminary data.</text>
</comment>
<evidence type="ECO:0000313" key="3">
    <source>
        <dbReference type="EMBL" id="OHT02100.1"/>
    </source>
</evidence>
<dbReference type="Proteomes" id="UP000179807">
    <property type="component" value="Unassembled WGS sequence"/>
</dbReference>
<evidence type="ECO:0000256" key="1">
    <source>
        <dbReference type="SAM" id="MobiDB-lite"/>
    </source>
</evidence>
<dbReference type="EMBL" id="MLAK01000882">
    <property type="protein sequence ID" value="OHT02100.1"/>
    <property type="molecule type" value="Genomic_DNA"/>
</dbReference>
<dbReference type="AlphaFoldDB" id="A0A1J4JX41"/>
<dbReference type="GeneID" id="94828294"/>
<feature type="compositionally biased region" description="Low complexity" evidence="1">
    <location>
        <begin position="109"/>
        <end position="139"/>
    </location>
</feature>
<dbReference type="Gene3D" id="2.60.120.340">
    <property type="entry name" value="Nucleoplasmin core domain"/>
    <property type="match status" value="1"/>
</dbReference>
<feature type="domain" description="Nucleoplasmin-like" evidence="2">
    <location>
        <begin position="8"/>
        <end position="101"/>
    </location>
</feature>
<keyword evidence="4" id="KW-1185">Reference proteome</keyword>
<dbReference type="RefSeq" id="XP_068355236.1">
    <property type="nucleotide sequence ID" value="XM_068493590.1"/>
</dbReference>
<reference evidence="3" key="1">
    <citation type="submission" date="2016-10" db="EMBL/GenBank/DDBJ databases">
        <authorList>
            <person name="Benchimol M."/>
            <person name="Almeida L.G."/>
            <person name="Vasconcelos A.T."/>
            <person name="Perreira-Neves A."/>
            <person name="Rosa I.A."/>
            <person name="Tasca T."/>
            <person name="Bogo M.R."/>
            <person name="de Souza W."/>
        </authorList>
    </citation>
    <scope>NUCLEOTIDE SEQUENCE [LARGE SCALE GENOMIC DNA]</scope>
    <source>
        <strain evidence="3">K</strain>
    </source>
</reference>
<gene>
    <name evidence="3" type="ORF">TRFO_07296</name>
</gene>
<dbReference type="Pfam" id="PF17800">
    <property type="entry name" value="NPL"/>
    <property type="match status" value="1"/>
</dbReference>
<evidence type="ECO:0000259" key="2">
    <source>
        <dbReference type="Pfam" id="PF17800"/>
    </source>
</evidence>
<protein>
    <recommendedName>
        <fullName evidence="2">Nucleoplasmin-like domain-containing protein</fullName>
    </recommendedName>
</protein>
<accession>A0A1J4JX41</accession>
<dbReference type="InterPro" id="IPR041232">
    <property type="entry name" value="NPL"/>
</dbReference>